<evidence type="ECO:0000256" key="4">
    <source>
        <dbReference type="ARBA" id="ARBA00023014"/>
    </source>
</evidence>
<comment type="caution">
    <text evidence="7">The sequence shown here is derived from an EMBL/GenBank/DDBJ whole genome shotgun (WGS) entry which is preliminary data.</text>
</comment>
<dbReference type="SUPFAM" id="SSF50022">
    <property type="entry name" value="ISP domain"/>
    <property type="match status" value="1"/>
</dbReference>
<evidence type="ECO:0000256" key="3">
    <source>
        <dbReference type="ARBA" id="ARBA00023004"/>
    </source>
</evidence>
<dbReference type="SUPFAM" id="SSF47240">
    <property type="entry name" value="Ferritin-like"/>
    <property type="match status" value="1"/>
</dbReference>
<keyword evidence="2" id="KW-0479">Metal-binding</keyword>
<feature type="domain" description="Rieske" evidence="6">
    <location>
        <begin position="68"/>
        <end position="140"/>
    </location>
</feature>
<reference evidence="7 8" key="1">
    <citation type="submission" date="2016-06" db="EMBL/GenBank/DDBJ databases">
        <title>Evolution of pathogenesis and genome organization in the Tremellales.</title>
        <authorList>
            <person name="Cuomo C."/>
            <person name="Litvintseva A."/>
            <person name="Heitman J."/>
            <person name="Chen Y."/>
            <person name="Sun S."/>
            <person name="Springer D."/>
            <person name="Dromer F."/>
            <person name="Young S."/>
            <person name="Zeng Q."/>
            <person name="Chapman S."/>
            <person name="Gujja S."/>
            <person name="Saif S."/>
            <person name="Birren B."/>
        </authorList>
    </citation>
    <scope>NUCLEOTIDE SEQUENCE [LARGE SCALE GENOMIC DNA]</scope>
    <source>
        <strain evidence="7 8">CBS 6273</strain>
    </source>
</reference>
<dbReference type="InterPro" id="IPR007402">
    <property type="entry name" value="DUF455"/>
</dbReference>
<sequence>MGASRQLIRICPLNATFTHTRFHLALRTIDHPVVYHRLLLFRINKPDPSLPDCGSSSLEVSKEKPIWQAPELFCMEEMCPHLGAPLSHAEIEDMEDTRAIVCPWHQYDFDLKDGSSSTGLQACTYHVEVQGHEDDADVWVEAPHAEGSDVNEKRQWKLVEMRGVSEVEFLDPPLPPLAGLSLDSCPPPSLPPHLASVQKPELPDPLPTSLLAFAHLILRTSDPQLKCLLTREAVTRLRAGQLKSIRPSKAEIRKQRENGGLLDEPPREVESVAPGKAPKRQGGSEKSRILMLHALANIEQYAIDLAWDIIVRFADFEINGERLPVEFFLDWAKVAEDEAKHYTLLARRLVASPFLVCRPPTDVSQEMGSYFGAHTVHAGLWESATQTADSLSARIAIIHLVAEARGIDMNPLTLAKLQAAGDTESTRVLEVIHADEITHVTTGHRWFSWLCDKRGVDPVETFRQEVSDNFRGKIKGPFNAEDRLKAGLTPEFYEDLSGHLGWKDELVKRAEAAAAAEGDEHLHPRLT</sequence>
<dbReference type="EMBL" id="MEKH01000007">
    <property type="protein sequence ID" value="ODO05687.1"/>
    <property type="molecule type" value="Genomic_DNA"/>
</dbReference>
<dbReference type="Pfam" id="PF00355">
    <property type="entry name" value="Rieske"/>
    <property type="match status" value="1"/>
</dbReference>
<accession>A0A1E3JZQ2</accession>
<organism evidence="7 8">
    <name type="scientific">Cryptococcus amylolentus CBS 6273</name>
    <dbReference type="NCBI Taxonomy" id="1296118"/>
    <lineage>
        <taxon>Eukaryota</taxon>
        <taxon>Fungi</taxon>
        <taxon>Dikarya</taxon>
        <taxon>Basidiomycota</taxon>
        <taxon>Agaricomycotina</taxon>
        <taxon>Tremellomycetes</taxon>
        <taxon>Tremellales</taxon>
        <taxon>Cryptococcaceae</taxon>
        <taxon>Cryptococcus</taxon>
    </lineage>
</organism>
<dbReference type="GO" id="GO:0046872">
    <property type="term" value="F:metal ion binding"/>
    <property type="evidence" value="ECO:0007669"/>
    <property type="project" value="UniProtKB-KW"/>
</dbReference>
<dbReference type="AlphaFoldDB" id="A0A1E3JZQ2"/>
<evidence type="ECO:0000256" key="5">
    <source>
        <dbReference type="SAM" id="MobiDB-lite"/>
    </source>
</evidence>
<feature type="region of interest" description="Disordered" evidence="5">
    <location>
        <begin position="256"/>
        <end position="284"/>
    </location>
</feature>
<keyword evidence="4" id="KW-0411">Iron-sulfur</keyword>
<dbReference type="PANTHER" id="PTHR42782">
    <property type="entry name" value="SI:CH73-314G15.3"/>
    <property type="match status" value="1"/>
</dbReference>
<dbReference type="InterPro" id="IPR009078">
    <property type="entry name" value="Ferritin-like_SF"/>
</dbReference>
<dbReference type="CDD" id="cd03467">
    <property type="entry name" value="Rieske"/>
    <property type="match status" value="1"/>
</dbReference>
<evidence type="ECO:0000256" key="2">
    <source>
        <dbReference type="ARBA" id="ARBA00022723"/>
    </source>
</evidence>
<evidence type="ECO:0000259" key="6">
    <source>
        <dbReference type="PROSITE" id="PS51296"/>
    </source>
</evidence>
<dbReference type="InterPro" id="IPR036922">
    <property type="entry name" value="Rieske_2Fe-2S_sf"/>
</dbReference>
<evidence type="ECO:0000313" key="7">
    <source>
        <dbReference type="EMBL" id="ODO05687.1"/>
    </source>
</evidence>
<protein>
    <recommendedName>
        <fullName evidence="6">Rieske domain-containing protein</fullName>
    </recommendedName>
</protein>
<evidence type="ECO:0000256" key="1">
    <source>
        <dbReference type="ARBA" id="ARBA00022714"/>
    </source>
</evidence>
<dbReference type="PROSITE" id="PS51296">
    <property type="entry name" value="RIESKE"/>
    <property type="match status" value="1"/>
</dbReference>
<evidence type="ECO:0000313" key="8">
    <source>
        <dbReference type="Proteomes" id="UP000095149"/>
    </source>
</evidence>
<dbReference type="Pfam" id="PF04305">
    <property type="entry name" value="DUF455"/>
    <property type="match status" value="1"/>
</dbReference>
<gene>
    <name evidence="7" type="ORF">I350_04747</name>
</gene>
<dbReference type="Gene3D" id="2.102.10.10">
    <property type="entry name" value="Rieske [2Fe-2S] iron-sulphur domain"/>
    <property type="match status" value="1"/>
</dbReference>
<keyword evidence="1" id="KW-0001">2Fe-2S</keyword>
<dbReference type="PANTHER" id="PTHR42782:SF2">
    <property type="entry name" value="3-OXOACYL-[ACYL-CARRIER-PROTEIN] SYNTHASE-LIKE PROTEIN"/>
    <property type="match status" value="1"/>
</dbReference>
<dbReference type="Proteomes" id="UP000095149">
    <property type="component" value="Unassembled WGS sequence"/>
</dbReference>
<dbReference type="GO" id="GO:0051537">
    <property type="term" value="F:2 iron, 2 sulfur cluster binding"/>
    <property type="evidence" value="ECO:0007669"/>
    <property type="project" value="UniProtKB-KW"/>
</dbReference>
<dbReference type="OrthoDB" id="426882at2759"/>
<keyword evidence="3" id="KW-0408">Iron</keyword>
<name>A0A1E3JZQ2_9TREE</name>
<proteinExistence type="predicted"/>
<dbReference type="InterPro" id="IPR017941">
    <property type="entry name" value="Rieske_2Fe-2S"/>
</dbReference>
<dbReference type="CDD" id="cd00657">
    <property type="entry name" value="Ferritin_like"/>
    <property type="match status" value="1"/>
</dbReference>